<dbReference type="PANTHER" id="PTHR11315">
    <property type="entry name" value="PROTEASE FAMILY C26 GAMMA-GLUTAMYL HYDROLASE"/>
    <property type="match status" value="1"/>
</dbReference>
<evidence type="ECO:0000313" key="10">
    <source>
        <dbReference type="EMBL" id="JAS26105.1"/>
    </source>
</evidence>
<keyword evidence="4 8" id="KW-0732">Signal</keyword>
<comment type="subcellular location">
    <subcellularLocation>
        <location evidence="1">Secreted</location>
        <location evidence="1">Extracellular space</location>
    </subcellularLocation>
</comment>
<evidence type="ECO:0000256" key="8">
    <source>
        <dbReference type="SAM" id="SignalP"/>
    </source>
</evidence>
<protein>
    <recommendedName>
        <fullName evidence="7">folate gamma-glutamyl hydrolase</fullName>
        <ecNumber evidence="7">3.4.19.9</ecNumber>
    </recommendedName>
</protein>
<organism evidence="10">
    <name type="scientific">Clastoptera arizonana</name>
    <name type="common">Arizona spittle bug</name>
    <dbReference type="NCBI Taxonomy" id="38151"/>
    <lineage>
        <taxon>Eukaryota</taxon>
        <taxon>Metazoa</taxon>
        <taxon>Ecdysozoa</taxon>
        <taxon>Arthropoda</taxon>
        <taxon>Hexapoda</taxon>
        <taxon>Insecta</taxon>
        <taxon>Pterygota</taxon>
        <taxon>Neoptera</taxon>
        <taxon>Paraneoptera</taxon>
        <taxon>Hemiptera</taxon>
        <taxon>Auchenorrhyncha</taxon>
        <taxon>Cercopoidea</taxon>
        <taxon>Clastopteridae</taxon>
        <taxon>Clastoptera</taxon>
    </lineage>
</organism>
<dbReference type="AlphaFoldDB" id="A0A1B6DKC3"/>
<gene>
    <name evidence="10" type="ORF">g.32575</name>
    <name evidence="9" type="ORF">g.32576</name>
</gene>
<evidence type="ECO:0000256" key="2">
    <source>
        <dbReference type="ARBA" id="ARBA00011083"/>
    </source>
</evidence>
<evidence type="ECO:0000256" key="5">
    <source>
        <dbReference type="ARBA" id="ARBA00022801"/>
    </source>
</evidence>
<dbReference type="EC" id="3.4.19.9" evidence="7"/>
<keyword evidence="3" id="KW-0964">Secreted</keyword>
<dbReference type="SUPFAM" id="SSF52317">
    <property type="entry name" value="Class I glutamine amidotransferase-like"/>
    <property type="match status" value="1"/>
</dbReference>
<comment type="similarity">
    <text evidence="2">Belongs to the peptidase C26 family.</text>
</comment>
<evidence type="ECO:0000313" key="9">
    <source>
        <dbReference type="EMBL" id="JAS25187.1"/>
    </source>
</evidence>
<dbReference type="Gene3D" id="3.40.50.880">
    <property type="match status" value="1"/>
</dbReference>
<dbReference type="PROSITE" id="PS51273">
    <property type="entry name" value="GATASE_TYPE_1"/>
    <property type="match status" value="1"/>
</dbReference>
<dbReference type="InterPro" id="IPR029062">
    <property type="entry name" value="Class_I_gatase-like"/>
</dbReference>
<keyword evidence="5 7" id="KW-0378">Hydrolase</keyword>
<dbReference type="PROSITE" id="PS51275">
    <property type="entry name" value="PEPTIDASE_C26_GGH"/>
    <property type="match status" value="1"/>
</dbReference>
<dbReference type="InterPro" id="IPR015527">
    <property type="entry name" value="Pept_C26_g-glut_hydrolase"/>
</dbReference>
<dbReference type="EMBL" id="GEDC01011193">
    <property type="protein sequence ID" value="JAS26105.1"/>
    <property type="molecule type" value="Transcribed_RNA"/>
</dbReference>
<dbReference type="GO" id="GO:0034722">
    <property type="term" value="F:gamma-glutamyl-peptidase activity"/>
    <property type="evidence" value="ECO:0007669"/>
    <property type="project" value="UniProtKB-UniRule"/>
</dbReference>
<reference evidence="10" key="1">
    <citation type="submission" date="2015-12" db="EMBL/GenBank/DDBJ databases">
        <title>De novo transcriptome assembly of four potential Pierce s Disease insect vectors from Arizona vineyards.</title>
        <authorList>
            <person name="Tassone E.E."/>
        </authorList>
    </citation>
    <scope>NUCLEOTIDE SEQUENCE</scope>
</reference>
<evidence type="ECO:0000256" key="3">
    <source>
        <dbReference type="ARBA" id="ARBA00022525"/>
    </source>
</evidence>
<dbReference type="GO" id="GO:0046900">
    <property type="term" value="P:tetrahydrofolylpolyglutamate metabolic process"/>
    <property type="evidence" value="ECO:0007669"/>
    <property type="project" value="TreeGrafter"/>
</dbReference>
<dbReference type="Pfam" id="PF07722">
    <property type="entry name" value="Peptidase_C26"/>
    <property type="match status" value="1"/>
</dbReference>
<evidence type="ECO:0000256" key="6">
    <source>
        <dbReference type="PIRSR" id="PIRSR615527-1"/>
    </source>
</evidence>
<feature type="active site" description="Proton donor" evidence="6">
    <location>
        <position position="240"/>
    </location>
</feature>
<dbReference type="GO" id="GO:0005773">
    <property type="term" value="C:vacuole"/>
    <property type="evidence" value="ECO:0007669"/>
    <property type="project" value="TreeGrafter"/>
</dbReference>
<dbReference type="PANTHER" id="PTHR11315:SF0">
    <property type="entry name" value="FOLATE GAMMA-GLUTAMYL HYDROLASE"/>
    <property type="match status" value="1"/>
</dbReference>
<dbReference type="FunFam" id="3.40.50.880:FF:000024">
    <property type="entry name" value="Folate gamma-glutamyl hydrolase"/>
    <property type="match status" value="1"/>
</dbReference>
<sequence length="318" mass="35954">MLCKYYSQMLSISLTLALVVATTFATDRPIIGILSLERANEVRKGLHVSYIAASYVKTVEASGARVVPIALGKEQDYYEDLMSKINGVVFPGGGVYFTDPKGYGEAGLRIYNIAKKMNDEGDHFPLMGICLGYEFLMFAASGTYDILTPCSALDPLPLNFLQAYNQSKLFSNFPEDIIDILATLPVTVNHHRKCVTIEKLKTFDLDKEWTVMTTNNDSTGIEFVSSSESLFYPFAGVQFHPEKNPYEWKASQNYPHSKEAVLSSRYFLDWIVDQARLNNHSFPSLEEENQALIYNYSPVFIGQIGGYYEQIYRFVYVK</sequence>
<comment type="catalytic activity">
    <reaction evidence="7">
        <text>(6S)-5,6,7,8-tetrahydrofolyl-(gamma-L-Glu)(n) + (n-1) H2O = (6S)-5,6,7,8-tetrahydrofolate + (n-1) L-glutamate</text>
        <dbReference type="Rhea" id="RHEA:56784"/>
        <dbReference type="Rhea" id="RHEA-COMP:14738"/>
        <dbReference type="ChEBI" id="CHEBI:15377"/>
        <dbReference type="ChEBI" id="CHEBI:29985"/>
        <dbReference type="ChEBI" id="CHEBI:57453"/>
        <dbReference type="ChEBI" id="CHEBI:141005"/>
        <dbReference type="EC" id="3.4.19.9"/>
    </reaction>
</comment>
<dbReference type="GO" id="GO:0005576">
    <property type="term" value="C:extracellular region"/>
    <property type="evidence" value="ECO:0007669"/>
    <property type="project" value="UniProtKB-SubCell"/>
</dbReference>
<dbReference type="EMBL" id="GEDC01012111">
    <property type="protein sequence ID" value="JAS25187.1"/>
    <property type="molecule type" value="Transcribed_RNA"/>
</dbReference>
<feature type="chain" id="PRO_5008581330" description="folate gamma-glutamyl hydrolase" evidence="8">
    <location>
        <begin position="26"/>
        <end position="318"/>
    </location>
</feature>
<evidence type="ECO:0000256" key="7">
    <source>
        <dbReference type="PROSITE-ProRule" id="PRU00607"/>
    </source>
</evidence>
<feature type="signal peptide" evidence="8">
    <location>
        <begin position="1"/>
        <end position="25"/>
    </location>
</feature>
<feature type="active site" description="Nucleophile" evidence="6 7">
    <location>
        <position position="130"/>
    </location>
</feature>
<evidence type="ECO:0000256" key="1">
    <source>
        <dbReference type="ARBA" id="ARBA00004239"/>
    </source>
</evidence>
<feature type="active site" evidence="7">
    <location>
        <position position="240"/>
    </location>
</feature>
<evidence type="ECO:0000256" key="4">
    <source>
        <dbReference type="ARBA" id="ARBA00022729"/>
    </source>
</evidence>
<accession>A0A1B6DKC3</accession>
<name>A0A1B6DKC3_9HEMI</name>
<dbReference type="InterPro" id="IPR011697">
    <property type="entry name" value="Peptidase_C26"/>
</dbReference>
<proteinExistence type="inferred from homology"/>